<sequence>MGSSSKVVRPEEVLESLKNDGTVDALRMKIIAQLKADEDMKKNTMMMVEQSKVLKTPGAEKKTKRELFDALRQELETPVLEKASKAVWELILDNGGLGKEITETVEKVFCRLSGIDRNRQTWLGKEITETVEKVFCRLSGIDVMPPPASTSGAPQEKQTNMAVEEGQKDMEMDASEPSSSSRKRPFSDISVKGAGAIPNGGATYQHDDHEDGN</sequence>
<organism evidence="2">
    <name type="scientific">Aegilops tauschii</name>
    <name type="common">Tausch's goatgrass</name>
    <name type="synonym">Aegilops squarrosa</name>
    <dbReference type="NCBI Taxonomy" id="37682"/>
    <lineage>
        <taxon>Eukaryota</taxon>
        <taxon>Viridiplantae</taxon>
        <taxon>Streptophyta</taxon>
        <taxon>Embryophyta</taxon>
        <taxon>Tracheophyta</taxon>
        <taxon>Spermatophyta</taxon>
        <taxon>Magnoliopsida</taxon>
        <taxon>Liliopsida</taxon>
        <taxon>Poales</taxon>
        <taxon>Poaceae</taxon>
        <taxon>BOP clade</taxon>
        <taxon>Pooideae</taxon>
        <taxon>Triticodae</taxon>
        <taxon>Triticeae</taxon>
        <taxon>Triticinae</taxon>
        <taxon>Aegilops</taxon>
    </lineage>
</organism>
<accession>N1QSU9</accession>
<dbReference type="AlphaFoldDB" id="N1QSU9"/>
<evidence type="ECO:0000313" key="2">
    <source>
        <dbReference type="EnsemblPlants" id="EMT03537"/>
    </source>
</evidence>
<feature type="region of interest" description="Disordered" evidence="1">
    <location>
        <begin position="145"/>
        <end position="213"/>
    </location>
</feature>
<evidence type="ECO:0000256" key="1">
    <source>
        <dbReference type="SAM" id="MobiDB-lite"/>
    </source>
</evidence>
<proteinExistence type="predicted"/>
<feature type="compositionally biased region" description="Polar residues" evidence="1">
    <location>
        <begin position="149"/>
        <end position="161"/>
    </location>
</feature>
<dbReference type="PANTHER" id="PTHR34356">
    <property type="entry name" value="ANTIGENIC HEAT-STABLE PROTEIN"/>
    <property type="match status" value="1"/>
</dbReference>
<dbReference type="EnsemblPlants" id="EMT03537">
    <property type="protein sequence ID" value="EMT03537"/>
    <property type="gene ID" value="F775_07327"/>
</dbReference>
<reference evidence="2" key="1">
    <citation type="submission" date="2015-06" db="UniProtKB">
        <authorList>
            <consortium name="EnsemblPlants"/>
        </authorList>
    </citation>
    <scope>IDENTIFICATION</scope>
</reference>
<dbReference type="PANTHER" id="PTHR34356:SF1">
    <property type="entry name" value="ANTIGENIC HEAT-STABLE PROTEIN"/>
    <property type="match status" value="1"/>
</dbReference>
<name>N1QSU9_AEGTA</name>
<protein>
    <submittedName>
        <fullName evidence="2">Uncharacterized protein</fullName>
    </submittedName>
</protein>